<evidence type="ECO:0000259" key="4">
    <source>
        <dbReference type="Pfam" id="PF09118"/>
    </source>
</evidence>
<dbReference type="InterPro" id="IPR011043">
    <property type="entry name" value="Gal_Oxase/kelch_b-propeller"/>
</dbReference>
<dbReference type="InterPro" id="IPR014756">
    <property type="entry name" value="Ig_E-set"/>
</dbReference>
<evidence type="ECO:0000256" key="2">
    <source>
        <dbReference type="SAM" id="MobiDB-lite"/>
    </source>
</evidence>
<dbReference type="Proteomes" id="UP000231409">
    <property type="component" value="Unassembled WGS sequence"/>
</dbReference>
<gene>
    <name evidence="5" type="ORF">CLH61_12550</name>
</gene>
<feature type="region of interest" description="Disordered" evidence="2">
    <location>
        <begin position="37"/>
        <end position="57"/>
    </location>
</feature>
<dbReference type="Pfam" id="PF09118">
    <property type="entry name" value="GO-like_E_set"/>
    <property type="match status" value="1"/>
</dbReference>
<comment type="caution">
    <text evidence="5">The sequence shown here is derived from an EMBL/GenBank/DDBJ whole genome shotgun (WGS) entry which is preliminary data.</text>
</comment>
<dbReference type="CDD" id="cd02851">
    <property type="entry name" value="E_set_GO_C"/>
    <property type="match status" value="1"/>
</dbReference>
<evidence type="ECO:0000256" key="1">
    <source>
        <dbReference type="ARBA" id="ARBA00022729"/>
    </source>
</evidence>
<evidence type="ECO:0000259" key="3">
    <source>
        <dbReference type="Pfam" id="PF07250"/>
    </source>
</evidence>
<organism evidence="5 6">
    <name type="scientific">Marinobacter profundi</name>
    <dbReference type="NCBI Taxonomy" id="2666256"/>
    <lineage>
        <taxon>Bacteria</taxon>
        <taxon>Pseudomonadati</taxon>
        <taxon>Pseudomonadota</taxon>
        <taxon>Gammaproteobacteria</taxon>
        <taxon>Pseudomonadales</taxon>
        <taxon>Marinobacteraceae</taxon>
        <taxon>Marinobacter</taxon>
    </lineage>
</organism>
<dbReference type="RefSeq" id="WP_099615095.1">
    <property type="nucleotide sequence ID" value="NZ_KZ319372.1"/>
</dbReference>
<feature type="region of interest" description="Disordered" evidence="2">
    <location>
        <begin position="158"/>
        <end position="180"/>
    </location>
</feature>
<evidence type="ECO:0000313" key="6">
    <source>
        <dbReference type="Proteomes" id="UP000231409"/>
    </source>
</evidence>
<dbReference type="InterPro" id="IPR013783">
    <property type="entry name" value="Ig-like_fold"/>
</dbReference>
<feature type="domain" description="Galactose oxidase-like Early set" evidence="4">
    <location>
        <begin position="641"/>
        <end position="738"/>
    </location>
</feature>
<keyword evidence="6" id="KW-1185">Reference proteome</keyword>
<dbReference type="SUPFAM" id="SSF50965">
    <property type="entry name" value="Galactose oxidase, central domain"/>
    <property type="match status" value="1"/>
</dbReference>
<name>A0A2G1UJI8_9GAMM</name>
<keyword evidence="1" id="KW-0732">Signal</keyword>
<dbReference type="PROSITE" id="PS51257">
    <property type="entry name" value="PROKAR_LIPOPROTEIN"/>
    <property type="match status" value="1"/>
</dbReference>
<dbReference type="Pfam" id="PF07250">
    <property type="entry name" value="Glyoxal_oxid_N"/>
    <property type="match status" value="1"/>
</dbReference>
<dbReference type="Gene3D" id="2.130.10.80">
    <property type="entry name" value="Galactose oxidase/kelch, beta-propeller"/>
    <property type="match status" value="1"/>
</dbReference>
<proteinExistence type="predicted"/>
<dbReference type="PANTHER" id="PTHR32208:SF21">
    <property type="entry name" value="LOW QUALITY PROTEIN: ALDEHYDE OXIDASE GLOX-LIKE"/>
    <property type="match status" value="1"/>
</dbReference>
<sequence length="776" mass="82652">MNSKNLPLIPAPAARSRRYLALGSALILSACGGGSSGDNAAGTSPSPDSSTAVAGDQTVSERQAVLRDDYSPVGAFSAPFAEPTIIVDGEAVTTDERCVTNSEGLLECKPAAGTMALLEDGRVLYLNALEGTENVELSIVGEFGEVSINDQSRVLALGDNDTPSWQKPDPLRAGANPDGNDSETLLNGTELDGLLDTADNTTRNDGALFCSDVIGLADGRIMAVGGTDYYSEPGIDGLPLGVAELEGIKNSRIFDERSNTWSQSGDMTYGRWYPSLVTLADSKVFVASGVTKLLKPVYPEDPLNSGRNVVQTETYDPCSGVWTENPPTADRSLPLYPRMHLLPNGHVLYNAGGQAFNPFGQGYDQALWNLVASYNPQTQAWTDIGYAGLPLRLDEAGLAQLSSTLNITNASMDQFSTLLGDLLESPTELLTSAADTGVDEEALKIAIAGGMRGSTSSTMLPLKPNENGDYTEVELLTAGGVPSYALLTNPGGYLPVAQSRIDRITTTGDRIDYESRLTGPLNQPRWYGTNVVMPDGSVMVFSGGTRDGVVAPGLEGPLMTAERFDPESGTWTEVATANRPRTYHNTALLLADGRVLIGGHAPINTAYLSHISFEDFGLAPNAGRDPSFEIYTPPYAMRNDRPEILSAPENLTTGQSFSIQVDDPENIDKVLLIRRTVMTHLIDGDQRAIELPIQSRNGRNLRLTMPDTHNVVPAGKYMLFVSKDSEEGRVPSVSAPITVVNTALECMADLQLADDTAGTDTDTDTDGSSDGLLGIL</sequence>
<reference evidence="5 6" key="1">
    <citation type="submission" date="2017-09" db="EMBL/GenBank/DDBJ databases">
        <title>The draft genome sequences of Marinobacter sp. PWS21.</title>
        <authorList>
            <person name="Cao J."/>
        </authorList>
    </citation>
    <scope>NUCLEOTIDE SEQUENCE [LARGE SCALE GENOMIC DNA]</scope>
    <source>
        <strain evidence="5 6">PWS21</strain>
    </source>
</reference>
<dbReference type="PANTHER" id="PTHR32208">
    <property type="entry name" value="SECRETED PROTEIN-RELATED"/>
    <property type="match status" value="1"/>
</dbReference>
<dbReference type="EMBL" id="NTFH01000009">
    <property type="protein sequence ID" value="PHQ14590.1"/>
    <property type="molecule type" value="Genomic_DNA"/>
</dbReference>
<dbReference type="InterPro" id="IPR009880">
    <property type="entry name" value="Glyoxal_oxidase_N"/>
</dbReference>
<protein>
    <submittedName>
        <fullName evidence="5">Galactose oxidase</fullName>
    </submittedName>
</protein>
<dbReference type="InterPro" id="IPR015202">
    <property type="entry name" value="GO-like_E_set"/>
</dbReference>
<accession>A0A2G1UJI8</accession>
<dbReference type="SUPFAM" id="SSF81296">
    <property type="entry name" value="E set domains"/>
    <property type="match status" value="1"/>
</dbReference>
<feature type="region of interest" description="Disordered" evidence="2">
    <location>
        <begin position="756"/>
        <end position="776"/>
    </location>
</feature>
<feature type="domain" description="Glyoxal oxidase N-terminal" evidence="3">
    <location>
        <begin position="453"/>
        <end position="605"/>
    </location>
</feature>
<dbReference type="InterPro" id="IPR037293">
    <property type="entry name" value="Gal_Oxidase_central_sf"/>
</dbReference>
<dbReference type="AlphaFoldDB" id="A0A2G1UJI8"/>
<dbReference type="Gene3D" id="2.60.40.10">
    <property type="entry name" value="Immunoglobulins"/>
    <property type="match status" value="1"/>
</dbReference>
<evidence type="ECO:0000313" key="5">
    <source>
        <dbReference type="EMBL" id="PHQ14590.1"/>
    </source>
</evidence>